<dbReference type="PATRIC" id="fig|1121015.4.peg.185"/>
<organism evidence="6 7">
    <name type="scientific">Arenimonas oryziterrae DSM 21050 = YC6267</name>
    <dbReference type="NCBI Taxonomy" id="1121015"/>
    <lineage>
        <taxon>Bacteria</taxon>
        <taxon>Pseudomonadati</taxon>
        <taxon>Pseudomonadota</taxon>
        <taxon>Gammaproteobacteria</taxon>
        <taxon>Lysobacterales</taxon>
        <taxon>Lysobacteraceae</taxon>
        <taxon>Arenimonas</taxon>
    </lineage>
</organism>
<dbReference type="InterPro" id="IPR027385">
    <property type="entry name" value="Beta-barrel_OMP"/>
</dbReference>
<dbReference type="InterPro" id="IPR011250">
    <property type="entry name" value="OMP/PagP_B-barrel"/>
</dbReference>
<comment type="subcellular location">
    <subcellularLocation>
        <location evidence="1">Membrane</location>
    </subcellularLocation>
</comment>
<dbReference type="Pfam" id="PF13505">
    <property type="entry name" value="OMP_b-brl"/>
    <property type="match status" value="1"/>
</dbReference>
<evidence type="ECO:0000313" key="6">
    <source>
        <dbReference type="EMBL" id="KFN44603.1"/>
    </source>
</evidence>
<dbReference type="Proteomes" id="UP000029385">
    <property type="component" value="Unassembled WGS sequence"/>
</dbReference>
<accession>A0A091AWC7</accession>
<evidence type="ECO:0000256" key="3">
    <source>
        <dbReference type="ARBA" id="ARBA00023136"/>
    </source>
</evidence>
<dbReference type="STRING" id="1121015.GCA_000420545_01132"/>
<dbReference type="eggNOG" id="COG3637">
    <property type="taxonomic scope" value="Bacteria"/>
</dbReference>
<gene>
    <name evidence="6" type="ORF">N789_00930</name>
</gene>
<evidence type="ECO:0000256" key="1">
    <source>
        <dbReference type="ARBA" id="ARBA00004370"/>
    </source>
</evidence>
<dbReference type="GO" id="GO:0016020">
    <property type="term" value="C:membrane"/>
    <property type="evidence" value="ECO:0007669"/>
    <property type="project" value="UniProtKB-SubCell"/>
</dbReference>
<evidence type="ECO:0000256" key="2">
    <source>
        <dbReference type="ARBA" id="ARBA00022729"/>
    </source>
</evidence>
<dbReference type="AlphaFoldDB" id="A0A091AWC7"/>
<dbReference type="PANTHER" id="PTHR34001:SF3">
    <property type="entry name" value="BLL7405 PROTEIN"/>
    <property type="match status" value="1"/>
</dbReference>
<dbReference type="InterPro" id="IPR051692">
    <property type="entry name" value="OMP-like"/>
</dbReference>
<dbReference type="SUPFAM" id="SSF56925">
    <property type="entry name" value="OMPA-like"/>
    <property type="match status" value="1"/>
</dbReference>
<dbReference type="RefSeq" id="WP_022968772.1">
    <property type="nucleotide sequence ID" value="NZ_ATVD01000002.1"/>
</dbReference>
<feature type="domain" description="Outer membrane protein beta-barrel" evidence="5">
    <location>
        <begin position="8"/>
        <end position="251"/>
    </location>
</feature>
<dbReference type="PANTHER" id="PTHR34001">
    <property type="entry name" value="BLL7405 PROTEIN"/>
    <property type="match status" value="1"/>
</dbReference>
<evidence type="ECO:0000256" key="4">
    <source>
        <dbReference type="SAM" id="SignalP"/>
    </source>
</evidence>
<name>A0A091AWC7_9GAMM</name>
<feature type="signal peptide" evidence="4">
    <location>
        <begin position="1"/>
        <end position="20"/>
    </location>
</feature>
<dbReference type="EMBL" id="AVCI01000001">
    <property type="protein sequence ID" value="KFN44603.1"/>
    <property type="molecule type" value="Genomic_DNA"/>
</dbReference>
<dbReference type="Gene3D" id="2.40.160.20">
    <property type="match status" value="1"/>
</dbReference>
<keyword evidence="3" id="KW-0472">Membrane</keyword>
<evidence type="ECO:0000259" key="5">
    <source>
        <dbReference type="Pfam" id="PF13505"/>
    </source>
</evidence>
<keyword evidence="7" id="KW-1185">Reference proteome</keyword>
<evidence type="ECO:0000313" key="7">
    <source>
        <dbReference type="Proteomes" id="UP000029385"/>
    </source>
</evidence>
<dbReference type="OrthoDB" id="268975at2"/>
<proteinExistence type="predicted"/>
<sequence length="251" mass="27332">MRSLIYASLALALFSTSASAADSWTGFYAGANAGRANGDSRSQLAFGGNWAIETPAFRDEVRNTWSTDLDPSGFTGGVQAGYDHQFNNRFVLGVEFDINSVNLDETRLTPPTSVSAAPSVTYSYGNSIDTGRALSLRPRFGVAFDNNTLLYLTGGWTRVKVEGGAEILSNANYSKIGAGSKTLNGTIWGIGVEHRFGNSKWSGKLEYLRSKLDDFTFATTYRAGSSFPGYSETVTQDLSYRTIRVGFNYRF</sequence>
<feature type="chain" id="PRO_5001870611" description="Outer membrane protein beta-barrel domain-containing protein" evidence="4">
    <location>
        <begin position="21"/>
        <end position="251"/>
    </location>
</feature>
<comment type="caution">
    <text evidence="6">The sequence shown here is derived from an EMBL/GenBank/DDBJ whole genome shotgun (WGS) entry which is preliminary data.</text>
</comment>
<reference evidence="6 7" key="1">
    <citation type="submission" date="2013-09" db="EMBL/GenBank/DDBJ databases">
        <title>Genome sequencing of Arenimonas oryziterrae.</title>
        <authorList>
            <person name="Chen F."/>
            <person name="Wang G."/>
        </authorList>
    </citation>
    <scope>NUCLEOTIDE SEQUENCE [LARGE SCALE GENOMIC DNA]</scope>
    <source>
        <strain evidence="6 7">YC6267</strain>
    </source>
</reference>
<keyword evidence="2 4" id="KW-0732">Signal</keyword>
<protein>
    <recommendedName>
        <fullName evidence="5">Outer membrane protein beta-barrel domain-containing protein</fullName>
    </recommendedName>
</protein>